<dbReference type="Proteomes" id="UP000546257">
    <property type="component" value="Unassembled WGS sequence"/>
</dbReference>
<name>A0A7J9SFE2_9EURY</name>
<evidence type="ECO:0000259" key="1">
    <source>
        <dbReference type="Pfam" id="PF13610"/>
    </source>
</evidence>
<dbReference type="InterPro" id="IPR047930">
    <property type="entry name" value="Transpos_IS6"/>
</dbReference>
<gene>
    <name evidence="2" type="ORF">H5V44_00065</name>
</gene>
<protein>
    <submittedName>
        <fullName evidence="2">IS6 family transposase</fullName>
    </submittedName>
</protein>
<dbReference type="Pfam" id="PF13610">
    <property type="entry name" value="DDE_Tnp_IS240"/>
    <property type="match status" value="1"/>
</dbReference>
<dbReference type="InterPro" id="IPR032874">
    <property type="entry name" value="DDE_dom"/>
</dbReference>
<organism evidence="2 3">
    <name type="scientific">Halobellus ruber</name>
    <dbReference type="NCBI Taxonomy" id="2761102"/>
    <lineage>
        <taxon>Archaea</taxon>
        <taxon>Methanobacteriati</taxon>
        <taxon>Methanobacteriota</taxon>
        <taxon>Stenosarchaea group</taxon>
        <taxon>Halobacteria</taxon>
        <taxon>Halobacteriales</taxon>
        <taxon>Haloferacaceae</taxon>
        <taxon>Halobellus</taxon>
    </lineage>
</organism>
<dbReference type="NCBIfam" id="NF033587">
    <property type="entry name" value="transpos_IS6"/>
    <property type="match status" value="1"/>
</dbReference>
<sequence>MPEISRLSRCTDWIDLDFVERERTPERAMKLCIQLQLAGLSLSNTVSILEELSVERSRKAIHDWVQKADLQPAEGRSPNHIAVDETVIRVNDQQFWLYAAADPETNELLHLRLFATTTTALTEIFLRELRQKHDVESAVFLVDGAQHLQTALTRAGLRFQTERNGNRNAIERIFREFKRRTSSFSNCFSHAEPETAEKWLQAFAGWLNAPN</sequence>
<dbReference type="RefSeq" id="WP_185191106.1">
    <property type="nucleotide sequence ID" value="NZ_JACKXD010000001.1"/>
</dbReference>
<dbReference type="PANTHER" id="PTHR39967">
    <property type="match status" value="1"/>
</dbReference>
<comment type="caution">
    <text evidence="2">The sequence shown here is derived from an EMBL/GenBank/DDBJ whole genome shotgun (WGS) entry which is preliminary data.</text>
</comment>
<dbReference type="PANTHER" id="PTHR39967:SF1">
    <property type="entry name" value="ISH14-TYPE TRANSPOSASE HSIRS44"/>
    <property type="match status" value="1"/>
</dbReference>
<feature type="domain" description="DDE" evidence="1">
    <location>
        <begin position="81"/>
        <end position="185"/>
    </location>
</feature>
<dbReference type="EMBL" id="JACKXD010000001">
    <property type="protein sequence ID" value="MBB6644716.1"/>
    <property type="molecule type" value="Genomic_DNA"/>
</dbReference>
<reference evidence="2 3" key="1">
    <citation type="submission" date="2020-08" db="EMBL/GenBank/DDBJ databases">
        <authorList>
            <person name="Seo M.-J."/>
        </authorList>
    </citation>
    <scope>NUCLEOTIDE SEQUENCE [LARGE SCALE GENOMIC DNA]</scope>
    <source>
        <strain evidence="2 3">MBLA0160</strain>
    </source>
</reference>
<proteinExistence type="predicted"/>
<dbReference type="AlphaFoldDB" id="A0A7J9SFE2"/>
<evidence type="ECO:0000313" key="3">
    <source>
        <dbReference type="Proteomes" id="UP000546257"/>
    </source>
</evidence>
<accession>A0A7J9SFE2</accession>
<evidence type="ECO:0000313" key="2">
    <source>
        <dbReference type="EMBL" id="MBB6644716.1"/>
    </source>
</evidence>
<keyword evidence="3" id="KW-1185">Reference proteome</keyword>